<evidence type="ECO:0008006" key="3">
    <source>
        <dbReference type="Google" id="ProtNLM"/>
    </source>
</evidence>
<name>A0A8T7M4V7_9CHLR</name>
<dbReference type="Pfam" id="PF13749">
    <property type="entry name" value="HATPase_c_4"/>
    <property type="match status" value="1"/>
</dbReference>
<dbReference type="InterPro" id="IPR038475">
    <property type="entry name" value="RecG_C_sf"/>
</dbReference>
<proteinExistence type="predicted"/>
<organism evidence="1 2">
    <name type="scientific">Candidatus Chlorohelix allophototropha</name>
    <dbReference type="NCBI Taxonomy" id="3003348"/>
    <lineage>
        <taxon>Bacteria</taxon>
        <taxon>Bacillati</taxon>
        <taxon>Chloroflexota</taxon>
        <taxon>Chloroflexia</taxon>
        <taxon>Candidatus Chloroheliales</taxon>
        <taxon>Candidatus Chloroheliaceae</taxon>
        <taxon>Candidatus Chlorohelix</taxon>
    </lineage>
</organism>
<comment type="caution">
    <text evidence="1">The sequence shown here is derived from an EMBL/GenBank/DDBJ whole genome shotgun (WGS) entry which is preliminary data.</text>
</comment>
<protein>
    <recommendedName>
        <fullName evidence="3">ATP-dependent DNA helicase RecG C-terminal domain-containing protein</fullName>
    </recommendedName>
</protein>
<reference evidence="1 2" key="1">
    <citation type="submission" date="2020-06" db="EMBL/GenBank/DDBJ databases">
        <title>Anoxygenic phototrophic Chloroflexota member uses a Type I reaction center.</title>
        <authorList>
            <person name="Tsuji J.M."/>
            <person name="Shaw N.A."/>
            <person name="Nagashima S."/>
            <person name="Venkiteswaran J."/>
            <person name="Schiff S.L."/>
            <person name="Hanada S."/>
            <person name="Tank M."/>
            <person name="Neufeld J.D."/>
        </authorList>
    </citation>
    <scope>NUCLEOTIDE SEQUENCE [LARGE SCALE GENOMIC DNA]</scope>
    <source>
        <strain evidence="1">L227-S17</strain>
    </source>
</reference>
<sequence length="422" mass="48006">MTEEKSKTGHRQRLKERFIQDETTCRTEEALLELLLTYAIRLQEVQPLAHHLLVHFGILSALREADSKNLCQFDDLKDNTSTLLKLADWLRNHYQTVLCETDLDNNNNYQLELFEPVVELAAQTAKATPFSAELPSKKPNVPVRRGSQKNPIGSEELLSLMHHRGGERYESQPVPGATLADIDWQQVDRYLERREEARLSRIPRSIDKVELLRKLELIAPQDVPTVACLLFFGKEPQKFFPFHTIKAARFVDTTVLRFLDQAIITGTVPDMIDTAFEFVQRNTRNPARIEGLRRIDEDEYPAEAVREVLANAVVHRDFTMTDSAIRCQVFSNRIEIDSPGGLLPGMTVANLLTTSRFRNRKLGELLYHIGYIEAQGTEVRRVVELMTAAGLRSPRFDDQGYSLFVTLSGPDFDVPNATTTTA</sequence>
<dbReference type="PANTHER" id="PTHR30595:SF6">
    <property type="entry name" value="SCHLAFEN ALBA-2 DOMAIN-CONTAINING PROTEIN"/>
    <property type="match status" value="1"/>
</dbReference>
<dbReference type="Gene3D" id="3.30.565.60">
    <property type="match status" value="1"/>
</dbReference>
<dbReference type="EMBL" id="JACATZ010000002">
    <property type="protein sequence ID" value="NWJ47099.1"/>
    <property type="molecule type" value="Genomic_DNA"/>
</dbReference>
<gene>
    <name evidence="1" type="ORF">HXX08_14660</name>
</gene>
<accession>A0A8T7M4V7</accession>
<evidence type="ECO:0000313" key="2">
    <source>
        <dbReference type="Proteomes" id="UP000521676"/>
    </source>
</evidence>
<dbReference type="PANTHER" id="PTHR30595">
    <property type="entry name" value="GLPR-RELATED TRANSCRIPTIONAL REPRESSOR"/>
    <property type="match status" value="1"/>
</dbReference>
<evidence type="ECO:0000313" key="1">
    <source>
        <dbReference type="EMBL" id="NWJ47099.1"/>
    </source>
</evidence>
<dbReference type="Proteomes" id="UP000521676">
    <property type="component" value="Unassembled WGS sequence"/>
</dbReference>
<dbReference type="AlphaFoldDB" id="A0A8T7M4V7"/>